<organism evidence="2 3">
    <name type="scientific">Sphaerisporangium krabiense</name>
    <dbReference type="NCBI Taxonomy" id="763782"/>
    <lineage>
        <taxon>Bacteria</taxon>
        <taxon>Bacillati</taxon>
        <taxon>Actinomycetota</taxon>
        <taxon>Actinomycetes</taxon>
        <taxon>Streptosporangiales</taxon>
        <taxon>Streptosporangiaceae</taxon>
        <taxon>Sphaerisporangium</taxon>
    </lineage>
</organism>
<protein>
    <submittedName>
        <fullName evidence="2">Uncharacterized protein</fullName>
    </submittedName>
</protein>
<name>A0A7W9DPN7_9ACTN</name>
<dbReference type="RefSeq" id="WP_184610732.1">
    <property type="nucleotide sequence ID" value="NZ_BOOS01000029.1"/>
</dbReference>
<feature type="region of interest" description="Disordered" evidence="1">
    <location>
        <begin position="43"/>
        <end position="64"/>
    </location>
</feature>
<dbReference type="Proteomes" id="UP000588112">
    <property type="component" value="Unassembled WGS sequence"/>
</dbReference>
<keyword evidence="3" id="KW-1185">Reference proteome</keyword>
<evidence type="ECO:0000313" key="3">
    <source>
        <dbReference type="Proteomes" id="UP000588112"/>
    </source>
</evidence>
<comment type="caution">
    <text evidence="2">The sequence shown here is derived from an EMBL/GenBank/DDBJ whole genome shotgun (WGS) entry which is preliminary data.</text>
</comment>
<dbReference type="EMBL" id="JACHBR010000001">
    <property type="protein sequence ID" value="MBB5626646.1"/>
    <property type="molecule type" value="Genomic_DNA"/>
</dbReference>
<dbReference type="AlphaFoldDB" id="A0A7W9DPN7"/>
<gene>
    <name evidence="2" type="ORF">BJ981_002345</name>
</gene>
<proteinExistence type="predicted"/>
<accession>A0A7W9DPN7</accession>
<evidence type="ECO:0000313" key="2">
    <source>
        <dbReference type="EMBL" id="MBB5626646.1"/>
    </source>
</evidence>
<sequence>MTTVERTELICSMSRDWHIRMLSRLAGRDPALFDELAEQTRVSVRGGPELDAATEDEYRKEKTR</sequence>
<evidence type="ECO:0000256" key="1">
    <source>
        <dbReference type="SAM" id="MobiDB-lite"/>
    </source>
</evidence>
<reference evidence="2 3" key="1">
    <citation type="submission" date="2020-08" db="EMBL/GenBank/DDBJ databases">
        <title>Sequencing the genomes of 1000 actinobacteria strains.</title>
        <authorList>
            <person name="Klenk H.-P."/>
        </authorList>
    </citation>
    <scope>NUCLEOTIDE SEQUENCE [LARGE SCALE GENOMIC DNA]</scope>
    <source>
        <strain evidence="2 3">DSM 45790</strain>
    </source>
</reference>